<evidence type="ECO:0000313" key="2">
    <source>
        <dbReference type="EMBL" id="PMD35708.1"/>
    </source>
</evidence>
<evidence type="ECO:0000313" key="3">
    <source>
        <dbReference type="Proteomes" id="UP000235786"/>
    </source>
</evidence>
<dbReference type="InterPro" id="IPR045518">
    <property type="entry name" value="2EXR"/>
</dbReference>
<feature type="domain" description="2EXR" evidence="1">
    <location>
        <begin position="50"/>
        <end position="145"/>
    </location>
</feature>
<reference evidence="2 3" key="1">
    <citation type="submission" date="2016-04" db="EMBL/GenBank/DDBJ databases">
        <title>A degradative enzymes factory behind the ericoid mycorrhizal symbiosis.</title>
        <authorList>
            <consortium name="DOE Joint Genome Institute"/>
            <person name="Martino E."/>
            <person name="Morin E."/>
            <person name="Grelet G."/>
            <person name="Kuo A."/>
            <person name="Kohler A."/>
            <person name="Daghino S."/>
            <person name="Barry K."/>
            <person name="Choi C."/>
            <person name="Cichocki N."/>
            <person name="Clum A."/>
            <person name="Copeland A."/>
            <person name="Hainaut M."/>
            <person name="Haridas S."/>
            <person name="Labutti K."/>
            <person name="Lindquist E."/>
            <person name="Lipzen A."/>
            <person name="Khouja H.-R."/>
            <person name="Murat C."/>
            <person name="Ohm R."/>
            <person name="Olson A."/>
            <person name="Spatafora J."/>
            <person name="Veneault-Fourrey C."/>
            <person name="Henrissat B."/>
            <person name="Grigoriev I."/>
            <person name="Martin F."/>
            <person name="Perotto S."/>
        </authorList>
    </citation>
    <scope>NUCLEOTIDE SEQUENCE [LARGE SCALE GENOMIC DNA]</scope>
    <source>
        <strain evidence="2 3">F</strain>
    </source>
</reference>
<protein>
    <recommendedName>
        <fullName evidence="1">2EXR domain-containing protein</fullName>
    </recommendedName>
</protein>
<accession>A0A2J6RB15</accession>
<dbReference type="OrthoDB" id="3473305at2759"/>
<gene>
    <name evidence="2" type="ORF">L207DRAFT_533805</name>
</gene>
<dbReference type="PANTHER" id="PTHR35910:SF6">
    <property type="entry name" value="2EXR DOMAIN-CONTAINING PROTEIN"/>
    <property type="match status" value="1"/>
</dbReference>
<proteinExistence type="predicted"/>
<dbReference type="Proteomes" id="UP000235786">
    <property type="component" value="Unassembled WGS sequence"/>
</dbReference>
<keyword evidence="3" id="KW-1185">Reference proteome</keyword>
<dbReference type="EMBL" id="KZ613952">
    <property type="protein sequence ID" value="PMD35708.1"/>
    <property type="molecule type" value="Genomic_DNA"/>
</dbReference>
<sequence length="299" mass="34980">MDNQLILKIAYYWRQSREAERQVQNKRRVRFANAEQDDSKDISNVPERTFHPFPRLPIELRFQIWEMHLPEARVLEFAPLEPKRDFSLLCYSLNPPLVSHFEMKPLGVLPYVSRDSRQLFLGKYRLCFGSMLEKPIYFNPKVDIVMFSNEYALELFSEAVNHLPSAETREDVAPVRKAAIRWTCLKDTHRGVPVPENIALDPKVKGSEYRWKLRILSERLDTLQQFAFCYLDRRIGDASRANMIRFVESMEAEMSERFTIARKNRNPSIAQSILGELEQKHVDQGTQTTLEKVLMSSGL</sequence>
<evidence type="ECO:0000259" key="1">
    <source>
        <dbReference type="Pfam" id="PF20150"/>
    </source>
</evidence>
<dbReference type="Pfam" id="PF20150">
    <property type="entry name" value="2EXR"/>
    <property type="match status" value="1"/>
</dbReference>
<dbReference type="AlphaFoldDB" id="A0A2J6RB15"/>
<dbReference type="PANTHER" id="PTHR35910">
    <property type="entry name" value="2EXR DOMAIN-CONTAINING PROTEIN"/>
    <property type="match status" value="1"/>
</dbReference>
<organism evidence="2 3">
    <name type="scientific">Hyaloscypha variabilis (strain UAMH 11265 / GT02V1 / F)</name>
    <name type="common">Meliniomyces variabilis</name>
    <dbReference type="NCBI Taxonomy" id="1149755"/>
    <lineage>
        <taxon>Eukaryota</taxon>
        <taxon>Fungi</taxon>
        <taxon>Dikarya</taxon>
        <taxon>Ascomycota</taxon>
        <taxon>Pezizomycotina</taxon>
        <taxon>Leotiomycetes</taxon>
        <taxon>Helotiales</taxon>
        <taxon>Hyaloscyphaceae</taxon>
        <taxon>Hyaloscypha</taxon>
        <taxon>Hyaloscypha variabilis</taxon>
    </lineage>
</organism>
<name>A0A2J6RB15_HYAVF</name>